<reference evidence="4" key="1">
    <citation type="submission" date="2021-03" db="EMBL/GenBank/DDBJ databases">
        <authorList>
            <person name="Bekaert M."/>
        </authorList>
    </citation>
    <scope>NUCLEOTIDE SEQUENCE</scope>
</reference>
<feature type="chain" id="PRO_5035938249" evidence="3">
    <location>
        <begin position="19"/>
        <end position="338"/>
    </location>
</feature>
<evidence type="ECO:0000256" key="3">
    <source>
        <dbReference type="SAM" id="SignalP"/>
    </source>
</evidence>
<dbReference type="Proteomes" id="UP000683360">
    <property type="component" value="Unassembled WGS sequence"/>
</dbReference>
<dbReference type="OrthoDB" id="10451856at2759"/>
<gene>
    <name evidence="4" type="ORF">MEDL_31546</name>
</gene>
<keyword evidence="2" id="KW-0472">Membrane</keyword>
<accession>A0A8S3SI63</accession>
<feature type="signal peptide" evidence="3">
    <location>
        <begin position="1"/>
        <end position="18"/>
    </location>
</feature>
<dbReference type="AlphaFoldDB" id="A0A8S3SI63"/>
<keyword evidence="2" id="KW-0812">Transmembrane</keyword>
<keyword evidence="2" id="KW-1133">Transmembrane helix</keyword>
<organism evidence="4 5">
    <name type="scientific">Mytilus edulis</name>
    <name type="common">Blue mussel</name>
    <dbReference type="NCBI Taxonomy" id="6550"/>
    <lineage>
        <taxon>Eukaryota</taxon>
        <taxon>Metazoa</taxon>
        <taxon>Spiralia</taxon>
        <taxon>Lophotrochozoa</taxon>
        <taxon>Mollusca</taxon>
        <taxon>Bivalvia</taxon>
        <taxon>Autobranchia</taxon>
        <taxon>Pteriomorphia</taxon>
        <taxon>Mytilida</taxon>
        <taxon>Mytiloidea</taxon>
        <taxon>Mytilidae</taxon>
        <taxon>Mytilinae</taxon>
        <taxon>Mytilus</taxon>
    </lineage>
</organism>
<evidence type="ECO:0000256" key="2">
    <source>
        <dbReference type="SAM" id="Phobius"/>
    </source>
</evidence>
<keyword evidence="1" id="KW-0175">Coiled coil</keyword>
<feature type="transmembrane region" description="Helical" evidence="2">
    <location>
        <begin position="127"/>
        <end position="154"/>
    </location>
</feature>
<evidence type="ECO:0000313" key="4">
    <source>
        <dbReference type="EMBL" id="CAG2217880.1"/>
    </source>
</evidence>
<keyword evidence="3" id="KW-0732">Signal</keyword>
<comment type="caution">
    <text evidence="4">The sequence shown here is derived from an EMBL/GenBank/DDBJ whole genome shotgun (WGS) entry which is preliminary data.</text>
</comment>
<evidence type="ECO:0000313" key="5">
    <source>
        <dbReference type="Proteomes" id="UP000683360"/>
    </source>
</evidence>
<proteinExistence type="predicted"/>
<evidence type="ECO:0000256" key="1">
    <source>
        <dbReference type="SAM" id="Coils"/>
    </source>
</evidence>
<feature type="coiled-coil region" evidence="1">
    <location>
        <begin position="155"/>
        <end position="182"/>
    </location>
</feature>
<keyword evidence="5" id="KW-1185">Reference proteome</keyword>
<sequence length="338" mass="38677">MKCLYVVVLFSVLTEIHGDVCPKYGNSKKQFKCLFQKYHKEKSCIEIIKMIIPNARRESSTDECLLKQCKASTEIRSCAKNLCRKSLTSCIGREEKRGKKGDVELTKGGRNNDQNRNKDKKKKIFKLGAIVGISVGITGTLILFLIILVIIVICRRRSKKKKRKQQKRLQSLDKRLEMANLESSPSSTNKGLYNIRNTDKSVNTYEAQTRCSVAEGDENVYYEIDEDKIESLTDIEGVHQKQIKEVRDKGSYYSDQTGCETQLGSKKNREELTRFQSVDQRFEMANLERVPSNSNKEGHPIRSANTVEAQGGYFVLDPSVTKYDKDLRNRELPEVKKL</sequence>
<name>A0A8S3SI63_MYTED</name>
<protein>
    <submittedName>
        <fullName evidence="4">Uncharacterized protein</fullName>
    </submittedName>
</protein>
<dbReference type="EMBL" id="CAJPWZ010001579">
    <property type="protein sequence ID" value="CAG2217880.1"/>
    <property type="molecule type" value="Genomic_DNA"/>
</dbReference>